<name>A0A485KNE5_9STRA</name>
<evidence type="ECO:0000256" key="9">
    <source>
        <dbReference type="ARBA" id="ARBA00023136"/>
    </source>
</evidence>
<keyword evidence="9" id="KW-0472">Membrane</keyword>
<evidence type="ECO:0000256" key="3">
    <source>
        <dbReference type="ARBA" id="ARBA00022516"/>
    </source>
</evidence>
<dbReference type="PANTHER" id="PTHR46382">
    <property type="entry name" value="PHOSPHATIDATE CYTIDYLYLTRANSFERASE"/>
    <property type="match status" value="1"/>
</dbReference>
<evidence type="ECO:0000313" key="13">
    <source>
        <dbReference type="EMBL" id="VFT86408.1"/>
    </source>
</evidence>
<keyword evidence="4" id="KW-0808">Transferase</keyword>
<proteinExistence type="predicted"/>
<reference evidence="13 14" key="1">
    <citation type="submission" date="2019-03" db="EMBL/GenBank/DDBJ databases">
        <authorList>
            <person name="Gaulin E."/>
            <person name="Dumas B."/>
        </authorList>
    </citation>
    <scope>NUCLEOTIDE SEQUENCE [LARGE SCALE GENOMIC DNA]</scope>
    <source>
        <strain evidence="13">CBS 568.67</strain>
    </source>
</reference>
<dbReference type="EMBL" id="CAADRA010005167">
    <property type="protein sequence ID" value="VFT86408.1"/>
    <property type="molecule type" value="Genomic_DNA"/>
</dbReference>
<keyword evidence="6" id="KW-0548">Nucleotidyltransferase</keyword>
<keyword evidence="2" id="KW-1003">Cell membrane</keyword>
<dbReference type="AlphaFoldDB" id="A0A485KNE5"/>
<dbReference type="Proteomes" id="UP000332933">
    <property type="component" value="Unassembled WGS sequence"/>
</dbReference>
<evidence type="ECO:0000256" key="6">
    <source>
        <dbReference type="ARBA" id="ARBA00022695"/>
    </source>
</evidence>
<gene>
    <name evidence="13" type="primary">Aste57867_9529</name>
    <name evidence="12" type="ORF">As57867_009492</name>
    <name evidence="13" type="ORF">ASTE57867_9529</name>
</gene>
<dbReference type="GO" id="GO:0004605">
    <property type="term" value="F:phosphatidate cytidylyltransferase activity"/>
    <property type="evidence" value="ECO:0007669"/>
    <property type="project" value="TreeGrafter"/>
</dbReference>
<dbReference type="GO" id="GO:0005886">
    <property type="term" value="C:plasma membrane"/>
    <property type="evidence" value="ECO:0007669"/>
    <property type="project" value="UniProtKB-SubCell"/>
</dbReference>
<evidence type="ECO:0000256" key="10">
    <source>
        <dbReference type="ARBA" id="ARBA00023209"/>
    </source>
</evidence>
<evidence type="ECO:0000256" key="5">
    <source>
        <dbReference type="ARBA" id="ARBA00022692"/>
    </source>
</evidence>
<evidence type="ECO:0000256" key="2">
    <source>
        <dbReference type="ARBA" id="ARBA00022475"/>
    </source>
</evidence>
<evidence type="ECO:0000313" key="14">
    <source>
        <dbReference type="Proteomes" id="UP000332933"/>
    </source>
</evidence>
<protein>
    <submittedName>
        <fullName evidence="13">Aste57867_9529 protein</fullName>
    </submittedName>
</protein>
<keyword evidence="11" id="KW-1208">Phospholipid metabolism</keyword>
<dbReference type="Pfam" id="PF01148">
    <property type="entry name" value="CTP_transf_1"/>
    <property type="match status" value="1"/>
</dbReference>
<evidence type="ECO:0000256" key="11">
    <source>
        <dbReference type="ARBA" id="ARBA00023264"/>
    </source>
</evidence>
<evidence type="ECO:0000256" key="1">
    <source>
        <dbReference type="ARBA" id="ARBA00004651"/>
    </source>
</evidence>
<keyword evidence="5" id="KW-0812">Transmembrane</keyword>
<dbReference type="OrthoDB" id="10260889at2759"/>
<dbReference type="GO" id="GO:0016024">
    <property type="term" value="P:CDP-diacylglycerol biosynthetic process"/>
    <property type="evidence" value="ECO:0007669"/>
    <property type="project" value="TreeGrafter"/>
</dbReference>
<keyword evidence="7" id="KW-1133">Transmembrane helix</keyword>
<keyword evidence="8" id="KW-0443">Lipid metabolism</keyword>
<evidence type="ECO:0000313" key="12">
    <source>
        <dbReference type="EMBL" id="KAF0699936.1"/>
    </source>
</evidence>
<comment type="subcellular location">
    <subcellularLocation>
        <location evidence="1">Cell membrane</location>
        <topology evidence="1">Multi-pass membrane protein</topology>
    </subcellularLocation>
</comment>
<keyword evidence="10" id="KW-0594">Phospholipid biosynthesis</keyword>
<dbReference type="PANTHER" id="PTHR46382:SF1">
    <property type="entry name" value="PHOSPHATIDATE CYTIDYLYLTRANSFERASE"/>
    <property type="match status" value="1"/>
</dbReference>
<evidence type="ECO:0000256" key="8">
    <source>
        <dbReference type="ARBA" id="ARBA00023098"/>
    </source>
</evidence>
<organism evidence="13 14">
    <name type="scientific">Aphanomyces stellatus</name>
    <dbReference type="NCBI Taxonomy" id="120398"/>
    <lineage>
        <taxon>Eukaryota</taxon>
        <taxon>Sar</taxon>
        <taxon>Stramenopiles</taxon>
        <taxon>Oomycota</taxon>
        <taxon>Saprolegniomycetes</taxon>
        <taxon>Saprolegniales</taxon>
        <taxon>Verrucalvaceae</taxon>
        <taxon>Aphanomyces</taxon>
    </lineage>
</organism>
<accession>A0A485KNE5</accession>
<sequence length="313" mass="32808">MAVDWKRRILTFVVAAPVAIYLLCDSLGSSVLATAILAGCLIEFRLNICPQVLLHIAAQKPDAKNHVVHAAFLVLLGCLVSASATQSKSLHDATTSGAYFVVFGFHLLRAAFAASPSPKALHPGLLDILLDLFALGYIVQYDDAISSPSSPHHHAHSGFSHAVLLRESTSYGTGLQILTLSCSWIADTGALVAGSLVGTTKLLPSVSPGKTTAGACGSVAFGVLTVVGAQAITSVAARGALPPMDVAEQIVLGSIMGTMCVMGDLVESYMKRVAQVKDSGALFPGHGGCLDRMDSLLFVAPFMYYVVQVKQWV</sequence>
<reference evidence="12" key="2">
    <citation type="submission" date="2019-06" db="EMBL/GenBank/DDBJ databases">
        <title>Genomics analysis of Aphanomyces spp. identifies a new class of oomycete effector associated with host adaptation.</title>
        <authorList>
            <person name="Gaulin E."/>
        </authorList>
    </citation>
    <scope>NUCLEOTIDE SEQUENCE</scope>
    <source>
        <strain evidence="12">CBS 578.67</strain>
    </source>
</reference>
<dbReference type="EMBL" id="VJMH01005146">
    <property type="protein sequence ID" value="KAF0699936.1"/>
    <property type="molecule type" value="Genomic_DNA"/>
</dbReference>
<keyword evidence="14" id="KW-1185">Reference proteome</keyword>
<evidence type="ECO:0000256" key="4">
    <source>
        <dbReference type="ARBA" id="ARBA00022679"/>
    </source>
</evidence>
<evidence type="ECO:0000256" key="7">
    <source>
        <dbReference type="ARBA" id="ARBA00022989"/>
    </source>
</evidence>
<keyword evidence="3" id="KW-0444">Lipid biosynthesis</keyword>